<name>A0ABP8MTN3_9BACT</name>
<dbReference type="InterPro" id="IPR050465">
    <property type="entry name" value="UPF0194_transport"/>
</dbReference>
<evidence type="ECO:0000313" key="5">
    <source>
        <dbReference type="Proteomes" id="UP001501410"/>
    </source>
</evidence>
<keyword evidence="2 3" id="KW-0175">Coiled coil</keyword>
<gene>
    <name evidence="4" type="ORF">GCM10023092_15920</name>
</gene>
<accession>A0ABP8MTN3</accession>
<feature type="coiled-coil region" evidence="3">
    <location>
        <begin position="70"/>
        <end position="118"/>
    </location>
</feature>
<dbReference type="PANTHER" id="PTHR32347:SF23">
    <property type="entry name" value="BLL5650 PROTEIN"/>
    <property type="match status" value="1"/>
</dbReference>
<dbReference type="Gene3D" id="2.40.50.100">
    <property type="match status" value="1"/>
</dbReference>
<dbReference type="Proteomes" id="UP001501410">
    <property type="component" value="Unassembled WGS sequence"/>
</dbReference>
<comment type="subcellular location">
    <subcellularLocation>
        <location evidence="1">Cell envelope</location>
    </subcellularLocation>
</comment>
<dbReference type="SUPFAM" id="SSF111369">
    <property type="entry name" value="HlyD-like secretion proteins"/>
    <property type="match status" value="1"/>
</dbReference>
<protein>
    <submittedName>
        <fullName evidence="4">HlyD family efflux transporter periplasmic adaptor subunit</fullName>
    </submittedName>
</protein>
<dbReference type="PANTHER" id="PTHR32347">
    <property type="entry name" value="EFFLUX SYSTEM COMPONENT YKNX-RELATED"/>
    <property type="match status" value="1"/>
</dbReference>
<dbReference type="Gene3D" id="2.40.30.170">
    <property type="match status" value="1"/>
</dbReference>
<evidence type="ECO:0000256" key="1">
    <source>
        <dbReference type="ARBA" id="ARBA00004196"/>
    </source>
</evidence>
<keyword evidence="5" id="KW-1185">Reference proteome</keyword>
<dbReference type="RefSeq" id="WP_344825067.1">
    <property type="nucleotide sequence ID" value="NZ_BAABEZ010000022.1"/>
</dbReference>
<evidence type="ECO:0000256" key="3">
    <source>
        <dbReference type="SAM" id="Coils"/>
    </source>
</evidence>
<sequence>MKYKSYLTIATGLAALCGSCRSDKNDFDATGSFEAVEYMISSEVAGKVDALYLEEGQQIDSGTVVIRIDSTQLALKQRQLEAQLQALQKRRPDIPVQLSSLQQQLQTAEREQERMRKLVAGNAGTRKQLDDATAAVELIRRQINAQRSSLSGTYEGADADISALYAQLQQVEDQLARCTIINPVSGTVLGRYIEQYEIAAPGKVLYKIADLSTLTLRAYVSGNQLPAIRLNQSVTVSTDDGKGGFTQEKGVITWISDKAEFTPKTVQTKDERADMVYAVKIRVVNRGNLKIGMYGQIKL</sequence>
<evidence type="ECO:0000256" key="2">
    <source>
        <dbReference type="ARBA" id="ARBA00023054"/>
    </source>
</evidence>
<evidence type="ECO:0000313" key="4">
    <source>
        <dbReference type="EMBL" id="GAA4454224.1"/>
    </source>
</evidence>
<reference evidence="5" key="1">
    <citation type="journal article" date="2019" name="Int. J. Syst. Evol. Microbiol.">
        <title>The Global Catalogue of Microorganisms (GCM) 10K type strain sequencing project: providing services to taxonomists for standard genome sequencing and annotation.</title>
        <authorList>
            <consortium name="The Broad Institute Genomics Platform"/>
            <consortium name="The Broad Institute Genome Sequencing Center for Infectious Disease"/>
            <person name="Wu L."/>
            <person name="Ma J."/>
        </authorList>
    </citation>
    <scope>NUCLEOTIDE SEQUENCE [LARGE SCALE GENOMIC DNA]</scope>
    <source>
        <strain evidence="5">JCM 31921</strain>
    </source>
</reference>
<dbReference type="EMBL" id="BAABEZ010000022">
    <property type="protein sequence ID" value="GAA4454224.1"/>
    <property type="molecule type" value="Genomic_DNA"/>
</dbReference>
<comment type="caution">
    <text evidence="4">The sequence shown here is derived from an EMBL/GenBank/DDBJ whole genome shotgun (WGS) entry which is preliminary data.</text>
</comment>
<proteinExistence type="predicted"/>
<organism evidence="4 5">
    <name type="scientific">Rurimicrobium arvi</name>
    <dbReference type="NCBI Taxonomy" id="2049916"/>
    <lineage>
        <taxon>Bacteria</taxon>
        <taxon>Pseudomonadati</taxon>
        <taxon>Bacteroidota</taxon>
        <taxon>Chitinophagia</taxon>
        <taxon>Chitinophagales</taxon>
        <taxon>Chitinophagaceae</taxon>
        <taxon>Rurimicrobium</taxon>
    </lineage>
</organism>